<gene>
    <name evidence="1" type="ORF">FYJ44_14400</name>
</gene>
<keyword evidence="1" id="KW-0808">Transferase</keyword>
<protein>
    <submittedName>
        <fullName evidence="1">Glycosyl transferase</fullName>
    </submittedName>
</protein>
<accession>A0A6L5XQM5</accession>
<sequence>RMALVAREDGLARALRRISGRVDAVRSIRKL</sequence>
<reference evidence="1 2" key="1">
    <citation type="submission" date="2019-09" db="EMBL/GenBank/DDBJ databases">
        <title>In-depth cultivation of the pig gut microbiome towards novel bacterial diversity and tailored functional studies.</title>
        <authorList>
            <person name="Wylensek D."/>
            <person name="Hitch T.C.A."/>
            <person name="Clavel T."/>
        </authorList>
    </citation>
    <scope>NUCLEOTIDE SEQUENCE [LARGE SCALE GENOMIC DNA]</scope>
    <source>
        <strain evidence="1 2">PG-178-WT-4</strain>
    </source>
</reference>
<proteinExistence type="predicted"/>
<name>A0A6L5XQM5_9BACT</name>
<dbReference type="GO" id="GO:0016740">
    <property type="term" value="F:transferase activity"/>
    <property type="evidence" value="ECO:0007669"/>
    <property type="project" value="UniProtKB-KW"/>
</dbReference>
<dbReference type="AlphaFoldDB" id="A0A6L5XQM5"/>
<comment type="caution">
    <text evidence="1">The sequence shown here is derived from an EMBL/GenBank/DDBJ whole genome shotgun (WGS) entry which is preliminary data.</text>
</comment>
<dbReference type="EMBL" id="VUMH01000034">
    <property type="protein sequence ID" value="MSS29179.1"/>
    <property type="molecule type" value="Genomic_DNA"/>
</dbReference>
<keyword evidence="2" id="KW-1185">Reference proteome</keyword>
<organism evidence="1 2">
    <name type="scientific">Desulfovibrio porci</name>
    <dbReference type="NCBI Taxonomy" id="2605782"/>
    <lineage>
        <taxon>Bacteria</taxon>
        <taxon>Pseudomonadati</taxon>
        <taxon>Thermodesulfobacteriota</taxon>
        <taxon>Desulfovibrionia</taxon>
        <taxon>Desulfovibrionales</taxon>
        <taxon>Desulfovibrionaceae</taxon>
        <taxon>Desulfovibrio</taxon>
    </lineage>
</organism>
<evidence type="ECO:0000313" key="1">
    <source>
        <dbReference type="EMBL" id="MSS29179.1"/>
    </source>
</evidence>
<evidence type="ECO:0000313" key="2">
    <source>
        <dbReference type="Proteomes" id="UP000477488"/>
    </source>
</evidence>
<dbReference type="Proteomes" id="UP000477488">
    <property type="component" value="Unassembled WGS sequence"/>
</dbReference>
<feature type="non-terminal residue" evidence="1">
    <location>
        <position position="1"/>
    </location>
</feature>